<organism evidence="1 2">
    <name type="scientific">Pedobacter cryoconitis</name>
    <dbReference type="NCBI Taxonomy" id="188932"/>
    <lineage>
        <taxon>Bacteria</taxon>
        <taxon>Pseudomonadati</taxon>
        <taxon>Bacteroidota</taxon>
        <taxon>Sphingobacteriia</taxon>
        <taxon>Sphingobacteriales</taxon>
        <taxon>Sphingobacteriaceae</taxon>
        <taxon>Pedobacter</taxon>
    </lineage>
</organism>
<dbReference type="OrthoDB" id="9799627at2"/>
<sequence length="297" mass="33876">MDENVNKITLLGVKRGSIFSPNHIGNDEAIFNLTISELEKLGHQVTVCTENEFLTMPEIKEEFIFTMAREKDVILKLQVLERSGKTVINSGFGIENCFRINMTNALINANVPYPKSKITSTEELAADLFQDLPGDGFWIKRGDFHAIHKEDVTYVESEEQGRYILKEFSLRGIPNALISQNLLGDLVKFYGIRGSEFFYLFYPYDHNHHKYAQYEQTNGKTFHYPFDQELLKSVANTAAEALNIFVYGGDAIVSKDGTFRIIDFNDWPSFAPCRAQAAPYIAQCLIENFTLKVDERI</sequence>
<accession>A0A127V935</accession>
<dbReference type="Gene3D" id="3.30.470.20">
    <property type="entry name" value="ATP-grasp fold, B domain"/>
    <property type="match status" value="1"/>
</dbReference>
<gene>
    <name evidence="1" type="ORF">AY601_0819</name>
</gene>
<dbReference type="EMBL" id="CP014504">
    <property type="protein sequence ID" value="AMP97760.1"/>
    <property type="molecule type" value="Genomic_DNA"/>
</dbReference>
<name>A0A127V935_9SPHI</name>
<dbReference type="KEGG" id="pcm:AY601_0819"/>
<dbReference type="RefSeq" id="WP_068396804.1">
    <property type="nucleotide sequence ID" value="NZ_CP014504.1"/>
</dbReference>
<reference evidence="1 2" key="1">
    <citation type="submission" date="2016-03" db="EMBL/GenBank/DDBJ databases">
        <title>Complete genome sequence of Pedobacter cryoconitis PAMC 27485.</title>
        <authorList>
            <person name="Lee J."/>
            <person name="Kim O.-S."/>
        </authorList>
    </citation>
    <scope>NUCLEOTIDE SEQUENCE [LARGE SCALE GENOMIC DNA]</scope>
    <source>
        <strain evidence="1 2">PAMC 27485</strain>
    </source>
</reference>
<evidence type="ECO:0000313" key="1">
    <source>
        <dbReference type="EMBL" id="AMP97760.1"/>
    </source>
</evidence>
<proteinExistence type="predicted"/>
<evidence type="ECO:0000313" key="2">
    <source>
        <dbReference type="Proteomes" id="UP000071561"/>
    </source>
</evidence>
<dbReference type="PATRIC" id="fig|188932.3.peg.842"/>
<keyword evidence="2" id="KW-1185">Reference proteome</keyword>
<dbReference type="SUPFAM" id="SSF56059">
    <property type="entry name" value="Glutathione synthetase ATP-binding domain-like"/>
    <property type="match status" value="1"/>
</dbReference>
<dbReference type="AlphaFoldDB" id="A0A127V935"/>
<protein>
    <recommendedName>
        <fullName evidence="3">Glutathione synthase/RimK-type ligase-like ATP-grasp enzyme</fullName>
    </recommendedName>
</protein>
<evidence type="ECO:0008006" key="3">
    <source>
        <dbReference type="Google" id="ProtNLM"/>
    </source>
</evidence>
<dbReference type="Proteomes" id="UP000071561">
    <property type="component" value="Chromosome"/>
</dbReference>